<reference evidence="9" key="1">
    <citation type="submission" date="2018-06" db="EMBL/GenBank/DDBJ databases">
        <authorList>
            <person name="Zhirakovskaya E."/>
        </authorList>
    </citation>
    <scope>NUCLEOTIDE SEQUENCE</scope>
</reference>
<dbReference type="CDD" id="cd00038">
    <property type="entry name" value="CAP_ED"/>
    <property type="match status" value="1"/>
</dbReference>
<dbReference type="InterPro" id="IPR005467">
    <property type="entry name" value="His_kinase_dom"/>
</dbReference>
<dbReference type="PRINTS" id="PR00344">
    <property type="entry name" value="BCTRLSENSOR"/>
</dbReference>
<proteinExistence type="predicted"/>
<dbReference type="PANTHER" id="PTHR45453:SF1">
    <property type="entry name" value="PHOSPHATE REGULON SENSOR PROTEIN PHOR"/>
    <property type="match status" value="1"/>
</dbReference>
<keyword evidence="3" id="KW-0597">Phosphoprotein</keyword>
<keyword evidence="5" id="KW-0418">Kinase</keyword>
<dbReference type="Pfam" id="PF00512">
    <property type="entry name" value="HisKA"/>
    <property type="match status" value="1"/>
</dbReference>
<dbReference type="AlphaFoldDB" id="A0A3B0VNY2"/>
<feature type="domain" description="Cyclic nucleotide-binding" evidence="7">
    <location>
        <begin position="19"/>
        <end position="139"/>
    </location>
</feature>
<name>A0A3B0VNY2_9ZZZZ</name>
<dbReference type="InterPro" id="IPR018488">
    <property type="entry name" value="cNMP-bd_CS"/>
</dbReference>
<evidence type="ECO:0000313" key="9">
    <source>
        <dbReference type="EMBL" id="VAW41993.1"/>
    </source>
</evidence>
<evidence type="ECO:0000256" key="2">
    <source>
        <dbReference type="ARBA" id="ARBA00012438"/>
    </source>
</evidence>
<dbReference type="SMART" id="SM00100">
    <property type="entry name" value="cNMP"/>
    <property type="match status" value="1"/>
</dbReference>
<dbReference type="PANTHER" id="PTHR45453">
    <property type="entry name" value="PHOSPHATE REGULON SENSOR PROTEIN PHOR"/>
    <property type="match status" value="1"/>
</dbReference>
<organism evidence="9">
    <name type="scientific">hydrothermal vent metagenome</name>
    <dbReference type="NCBI Taxonomy" id="652676"/>
    <lineage>
        <taxon>unclassified sequences</taxon>
        <taxon>metagenomes</taxon>
        <taxon>ecological metagenomes</taxon>
    </lineage>
</organism>
<dbReference type="InterPro" id="IPR036890">
    <property type="entry name" value="HATPase_C_sf"/>
</dbReference>
<evidence type="ECO:0000256" key="6">
    <source>
        <dbReference type="ARBA" id="ARBA00023012"/>
    </source>
</evidence>
<dbReference type="InterPro" id="IPR003594">
    <property type="entry name" value="HATPase_dom"/>
</dbReference>
<sequence length="395" mass="43399">MIDTVVNMSEATLTLLQTAFPDLSRNNIEALSQAAVYTEYPARVDICQEGEEGTTLFVLDKGEVDIIVHTSDKQEILVDSIGPGSYFGEMAFLGETTRMATIRTRVPSCLLSIEEADFMAIAQANPSLLRTLLRQIIGHIRRTDRAVINELNVKNATLRKTYAELEEQEQLRTQFIATLSHELRTPLTSIKGYLSLINGGAMKGDSLSVALDSITRNVNKMVGHTNDLLILYEIHPQKPSFEFLQVADLLIEALNAARSVLNDHSSPVTIEIDPDVPSVYADRRGLTLALRALIENAFKYSPSEAPTVIHVHCPNSDSVAIAVADEGIGISPTDQVRLFEPFFRLEKEEGASTLYPGLGIGLTIAKFVIDRHNGRIHIKSTPGVGSTFSLCLPQK</sequence>
<dbReference type="SUPFAM" id="SSF47384">
    <property type="entry name" value="Homodimeric domain of signal transducing histidine kinase"/>
    <property type="match status" value="1"/>
</dbReference>
<dbReference type="SUPFAM" id="SSF51206">
    <property type="entry name" value="cAMP-binding domain-like"/>
    <property type="match status" value="1"/>
</dbReference>
<keyword evidence="6" id="KW-0902">Two-component regulatory system</keyword>
<dbReference type="CDD" id="cd00082">
    <property type="entry name" value="HisKA"/>
    <property type="match status" value="1"/>
</dbReference>
<dbReference type="InterPro" id="IPR050351">
    <property type="entry name" value="BphY/WalK/GraS-like"/>
</dbReference>
<evidence type="ECO:0000256" key="4">
    <source>
        <dbReference type="ARBA" id="ARBA00022679"/>
    </source>
</evidence>
<dbReference type="SUPFAM" id="SSF55874">
    <property type="entry name" value="ATPase domain of HSP90 chaperone/DNA topoisomerase II/histidine kinase"/>
    <property type="match status" value="1"/>
</dbReference>
<dbReference type="Gene3D" id="1.10.287.130">
    <property type="match status" value="1"/>
</dbReference>
<feature type="domain" description="Histidine kinase" evidence="8">
    <location>
        <begin position="178"/>
        <end position="395"/>
    </location>
</feature>
<keyword evidence="4" id="KW-0808">Transferase</keyword>
<dbReference type="PROSITE" id="PS50109">
    <property type="entry name" value="HIS_KIN"/>
    <property type="match status" value="1"/>
</dbReference>
<dbReference type="GO" id="GO:0016036">
    <property type="term" value="P:cellular response to phosphate starvation"/>
    <property type="evidence" value="ECO:0007669"/>
    <property type="project" value="TreeGrafter"/>
</dbReference>
<dbReference type="EMBL" id="UOEU01000878">
    <property type="protein sequence ID" value="VAW41993.1"/>
    <property type="molecule type" value="Genomic_DNA"/>
</dbReference>
<dbReference type="PROSITE" id="PS50042">
    <property type="entry name" value="CNMP_BINDING_3"/>
    <property type="match status" value="1"/>
</dbReference>
<dbReference type="GO" id="GO:0000155">
    <property type="term" value="F:phosphorelay sensor kinase activity"/>
    <property type="evidence" value="ECO:0007669"/>
    <property type="project" value="InterPro"/>
</dbReference>
<protein>
    <recommendedName>
        <fullName evidence="2">histidine kinase</fullName>
        <ecNumber evidence="2">2.7.13.3</ecNumber>
    </recommendedName>
</protein>
<dbReference type="InterPro" id="IPR003661">
    <property type="entry name" value="HisK_dim/P_dom"/>
</dbReference>
<dbReference type="Pfam" id="PF02518">
    <property type="entry name" value="HATPase_c"/>
    <property type="match status" value="1"/>
</dbReference>
<dbReference type="InterPro" id="IPR004358">
    <property type="entry name" value="Sig_transdc_His_kin-like_C"/>
</dbReference>
<dbReference type="Gene3D" id="2.60.120.10">
    <property type="entry name" value="Jelly Rolls"/>
    <property type="match status" value="1"/>
</dbReference>
<dbReference type="Gene3D" id="3.30.565.10">
    <property type="entry name" value="Histidine kinase-like ATPase, C-terminal domain"/>
    <property type="match status" value="1"/>
</dbReference>
<dbReference type="SMART" id="SM00388">
    <property type="entry name" value="HisKA"/>
    <property type="match status" value="1"/>
</dbReference>
<dbReference type="PROSITE" id="PS00888">
    <property type="entry name" value="CNMP_BINDING_1"/>
    <property type="match status" value="1"/>
</dbReference>
<dbReference type="InterPro" id="IPR036097">
    <property type="entry name" value="HisK_dim/P_sf"/>
</dbReference>
<dbReference type="Pfam" id="PF00027">
    <property type="entry name" value="cNMP_binding"/>
    <property type="match status" value="1"/>
</dbReference>
<dbReference type="InterPro" id="IPR000595">
    <property type="entry name" value="cNMP-bd_dom"/>
</dbReference>
<dbReference type="InterPro" id="IPR014710">
    <property type="entry name" value="RmlC-like_jellyroll"/>
</dbReference>
<evidence type="ECO:0000256" key="1">
    <source>
        <dbReference type="ARBA" id="ARBA00000085"/>
    </source>
</evidence>
<dbReference type="InterPro" id="IPR018490">
    <property type="entry name" value="cNMP-bd_dom_sf"/>
</dbReference>
<dbReference type="GO" id="GO:0004721">
    <property type="term" value="F:phosphoprotein phosphatase activity"/>
    <property type="evidence" value="ECO:0007669"/>
    <property type="project" value="TreeGrafter"/>
</dbReference>
<evidence type="ECO:0000256" key="5">
    <source>
        <dbReference type="ARBA" id="ARBA00022777"/>
    </source>
</evidence>
<evidence type="ECO:0000256" key="3">
    <source>
        <dbReference type="ARBA" id="ARBA00022553"/>
    </source>
</evidence>
<comment type="catalytic activity">
    <reaction evidence="1">
        <text>ATP + protein L-histidine = ADP + protein N-phospho-L-histidine.</text>
        <dbReference type="EC" id="2.7.13.3"/>
    </reaction>
</comment>
<dbReference type="GO" id="GO:0005886">
    <property type="term" value="C:plasma membrane"/>
    <property type="evidence" value="ECO:0007669"/>
    <property type="project" value="TreeGrafter"/>
</dbReference>
<dbReference type="EC" id="2.7.13.3" evidence="2"/>
<evidence type="ECO:0000259" key="8">
    <source>
        <dbReference type="PROSITE" id="PS50109"/>
    </source>
</evidence>
<dbReference type="SMART" id="SM00387">
    <property type="entry name" value="HATPase_c"/>
    <property type="match status" value="1"/>
</dbReference>
<evidence type="ECO:0000259" key="7">
    <source>
        <dbReference type="PROSITE" id="PS50042"/>
    </source>
</evidence>
<accession>A0A3B0VNY2</accession>
<gene>
    <name evidence="9" type="ORF">MNBD_CHLOROFLEXI01-4701</name>
</gene>